<name>E3BPS3_9VIBR</name>
<dbReference type="OrthoDB" id="6314559at2"/>
<accession>E3BPS3</accession>
<evidence type="ECO:0008006" key="3">
    <source>
        <dbReference type="Google" id="ProtNLM"/>
    </source>
</evidence>
<sequence>MLSQDVSNELQTILERLRDEGKEPTVALVKARLSVKVPMPALITTIKRWKSTSQVPKIEVALKEPDNNERIKELEKTVQNLVKRIEYLELRFGKQ</sequence>
<organism evidence="1 2">
    <name type="scientific">Vibrio caribbeanicus ATCC BAA-2122</name>
    <dbReference type="NCBI Taxonomy" id="796620"/>
    <lineage>
        <taxon>Bacteria</taxon>
        <taxon>Pseudomonadati</taxon>
        <taxon>Pseudomonadota</taxon>
        <taxon>Gammaproteobacteria</taxon>
        <taxon>Vibrionales</taxon>
        <taxon>Vibrionaceae</taxon>
        <taxon>Vibrio</taxon>
    </lineage>
</organism>
<dbReference type="AlphaFoldDB" id="E3BPS3"/>
<dbReference type="Proteomes" id="UP000002943">
    <property type="component" value="Unassembled WGS sequence"/>
</dbReference>
<dbReference type="eggNOG" id="ENOG5033JKV">
    <property type="taxonomic scope" value="Bacteria"/>
</dbReference>
<comment type="caution">
    <text evidence="1">The sequence shown here is derived from an EMBL/GenBank/DDBJ whole genome shotgun (WGS) entry which is preliminary data.</text>
</comment>
<reference evidence="1 2" key="1">
    <citation type="journal article" date="2012" name="Int. J. Syst. Evol. Microbiol.">
        <title>Vibrio caribbeanicus sp. nov., isolated from the marine sponge Scleritoderma cyanea.</title>
        <authorList>
            <person name="Hoffmann M."/>
            <person name="Monday S.R."/>
            <person name="Allard M.W."/>
            <person name="Strain E.A."/>
            <person name="Whittaker P."/>
            <person name="Naum M."/>
            <person name="McCarthy P.J."/>
            <person name="Lopez J.V."/>
            <person name="Fischer M."/>
            <person name="Brown E.W."/>
        </authorList>
    </citation>
    <scope>NUCLEOTIDE SEQUENCE [LARGE SCALE GENOMIC DNA]</scope>
    <source>
        <strain evidence="1 2">ATCC BAA-2122</strain>
    </source>
</reference>
<evidence type="ECO:0000313" key="1">
    <source>
        <dbReference type="EMBL" id="EFP94991.1"/>
    </source>
</evidence>
<proteinExistence type="predicted"/>
<keyword evidence="2" id="KW-1185">Reference proteome</keyword>
<gene>
    <name evidence="1" type="ORF">VIBC2010_13061</name>
</gene>
<dbReference type="STRING" id="796620.VIBC2010_13061"/>
<evidence type="ECO:0000313" key="2">
    <source>
        <dbReference type="Proteomes" id="UP000002943"/>
    </source>
</evidence>
<dbReference type="EMBL" id="AEIU01000110">
    <property type="protein sequence ID" value="EFP94991.1"/>
    <property type="molecule type" value="Genomic_DNA"/>
</dbReference>
<protein>
    <recommendedName>
        <fullName evidence="3">KfrA N-terminal DNA-binding domain-containing protein</fullName>
    </recommendedName>
</protein>
<dbReference type="RefSeq" id="WP_009603185.1">
    <property type="nucleotide sequence ID" value="NZ_AEIU01000110.1"/>
</dbReference>